<dbReference type="AlphaFoldDB" id="A0A371IE68"/>
<gene>
    <name evidence="1" type="ORF">CR513_01826</name>
</gene>
<proteinExistence type="predicted"/>
<evidence type="ECO:0000313" key="1">
    <source>
        <dbReference type="EMBL" id="RDY13275.1"/>
    </source>
</evidence>
<sequence length="99" mass="11015">MTLEKSDKKIGQSTYRDKLERKSIRGGCHLIGANLVSWSSKRQGTIAMITQFFQEPQVVDPQLVKEFEKSAYVEDTMISRKVVGVEVVVDIGTIAKAIG</sequence>
<evidence type="ECO:0008006" key="3">
    <source>
        <dbReference type="Google" id="ProtNLM"/>
    </source>
</evidence>
<dbReference type="Proteomes" id="UP000257109">
    <property type="component" value="Unassembled WGS sequence"/>
</dbReference>
<keyword evidence="2" id="KW-1185">Reference proteome</keyword>
<organism evidence="1 2">
    <name type="scientific">Mucuna pruriens</name>
    <name type="common">Velvet bean</name>
    <name type="synonym">Dolichos pruriens</name>
    <dbReference type="NCBI Taxonomy" id="157652"/>
    <lineage>
        <taxon>Eukaryota</taxon>
        <taxon>Viridiplantae</taxon>
        <taxon>Streptophyta</taxon>
        <taxon>Embryophyta</taxon>
        <taxon>Tracheophyta</taxon>
        <taxon>Spermatophyta</taxon>
        <taxon>Magnoliopsida</taxon>
        <taxon>eudicotyledons</taxon>
        <taxon>Gunneridae</taxon>
        <taxon>Pentapetalae</taxon>
        <taxon>rosids</taxon>
        <taxon>fabids</taxon>
        <taxon>Fabales</taxon>
        <taxon>Fabaceae</taxon>
        <taxon>Papilionoideae</taxon>
        <taxon>50 kb inversion clade</taxon>
        <taxon>NPAAA clade</taxon>
        <taxon>indigoferoid/millettioid clade</taxon>
        <taxon>Phaseoleae</taxon>
        <taxon>Mucuna</taxon>
    </lineage>
</organism>
<evidence type="ECO:0000313" key="2">
    <source>
        <dbReference type="Proteomes" id="UP000257109"/>
    </source>
</evidence>
<feature type="non-terminal residue" evidence="1">
    <location>
        <position position="1"/>
    </location>
</feature>
<accession>A0A371IE68</accession>
<name>A0A371IE68_MUCPR</name>
<comment type="caution">
    <text evidence="1">The sequence shown here is derived from an EMBL/GenBank/DDBJ whole genome shotgun (WGS) entry which is preliminary data.</text>
</comment>
<reference evidence="1" key="1">
    <citation type="submission" date="2018-05" db="EMBL/GenBank/DDBJ databases">
        <title>Draft genome of Mucuna pruriens seed.</title>
        <authorList>
            <person name="Nnadi N.E."/>
            <person name="Vos R."/>
            <person name="Hasami M.H."/>
            <person name="Devisetty U.K."/>
            <person name="Aguiy J.C."/>
        </authorList>
    </citation>
    <scope>NUCLEOTIDE SEQUENCE [LARGE SCALE GENOMIC DNA]</scope>
    <source>
        <strain evidence="1">JCA_2017</strain>
    </source>
</reference>
<dbReference type="EMBL" id="QJKJ01000303">
    <property type="protein sequence ID" value="RDY13275.1"/>
    <property type="molecule type" value="Genomic_DNA"/>
</dbReference>
<protein>
    <recommendedName>
        <fullName evidence="3">Mitochondrial protein</fullName>
    </recommendedName>
</protein>
<dbReference type="OrthoDB" id="418237at2759"/>